<feature type="repeat" description="Xin" evidence="5">
    <location>
        <begin position="790"/>
        <end position="805"/>
    </location>
</feature>
<dbReference type="STRING" id="8022.A0A060VY04"/>
<proteinExistence type="inferred from homology"/>
<evidence type="ECO:0000256" key="6">
    <source>
        <dbReference type="SAM" id="MobiDB-lite"/>
    </source>
</evidence>
<feature type="region of interest" description="Disordered" evidence="6">
    <location>
        <begin position="2835"/>
        <end position="2869"/>
    </location>
</feature>
<dbReference type="PANTHER" id="PTHR22591">
    <property type="entry name" value="XIN"/>
    <property type="match status" value="1"/>
</dbReference>
<feature type="repeat" description="Xin" evidence="5">
    <location>
        <begin position="976"/>
        <end position="991"/>
    </location>
</feature>
<feature type="compositionally biased region" description="Polar residues" evidence="6">
    <location>
        <begin position="1794"/>
        <end position="1864"/>
    </location>
</feature>
<feature type="repeat" description="Xin" evidence="5">
    <location>
        <begin position="1118"/>
        <end position="1133"/>
    </location>
</feature>
<evidence type="ECO:0000313" key="7">
    <source>
        <dbReference type="EMBL" id="CDQ57205.1"/>
    </source>
</evidence>
<feature type="compositionally biased region" description="Basic and acidic residues" evidence="6">
    <location>
        <begin position="2332"/>
        <end position="2341"/>
    </location>
</feature>
<protein>
    <recommendedName>
        <fullName evidence="9">LIM zinc-binding domain-containing protein</fullName>
    </recommendedName>
</protein>
<feature type="region of interest" description="Disordered" evidence="6">
    <location>
        <begin position="2178"/>
        <end position="2397"/>
    </location>
</feature>
<comment type="similarity">
    <text evidence="5">Belongs to the Xin family.</text>
</comment>
<feature type="repeat" description="Xin" evidence="5">
    <location>
        <begin position="715"/>
        <end position="730"/>
    </location>
</feature>
<feature type="compositionally biased region" description="Low complexity" evidence="6">
    <location>
        <begin position="2599"/>
        <end position="2614"/>
    </location>
</feature>
<feature type="repeat" description="Xin" evidence="5">
    <location>
        <begin position="1054"/>
        <end position="1069"/>
    </location>
</feature>
<evidence type="ECO:0008006" key="9">
    <source>
        <dbReference type="Google" id="ProtNLM"/>
    </source>
</evidence>
<sequence>MAMYQQAADSKQHDNIFSSGVMEESEVCSVPGGLAGIRAQFETQETATSHNVTQFLFRHREVQEVELNSELTMMSSSREVIPASQQAISHQDEQVTHEENLASSYENNHNNEAEEEGPRLTTKELRDHFERTIEEAAPSKPMKIGRADINRSQWASSVSQKQVSTSEIHNLSSSNIQNFSSSEIHNVSSSKIWEDSATEAIEDTSAVPSESPDMPVECYYSPEPPESAYPSKRPLSRQEYFRQRNQYELKRLYKHIHPEVRKNIEMYIYEDNGSSPNDCISPEEEYLEWDEILRGEVQSMRWMFENKPLDAIKDDASNEGDDQNMEQEMIVGSDVKSKAWMFETNPMDTLGSNNIASTKYRNRFNKLDKGDVRAAAWLFENQPMETLNKMHGDEELTKEIVFTQEDGSSTIYMLEYQYMETLGHTETIDDSHLLSLRSALEDIKGEVKTITSTFETQFICVLMGQSGQMLEITSIRKVETEKGDTRTSTWLFDTQALDMTNRLPAPVKLVCSLSMEDNYKGDVYRGRWLFETKTLDSINKDEWESSTLQKEEIIGADVRKHCLAFETQPMDSLKDDSNARPPTIEDVIGGNVRSARHFFETSPKAALKDINEVGRLKKVVAAEEEKGDVRHQKWMFENERLENIRDEKKETIHDSNVRAFSKTEIVRGNVRSAKHYFETAPADNLKDLAEQIFETTDLTRWDESQKILVEGVTCGSVKSNKHLFESTPMYAMQDSSGHYHEVKTVHREEVVKGDVTSCKWMFETRPIDQFDESITNYQIIKGISKEVESGDVKTAKWLFETQPLDAIKYFSNIEDEETTTKESVEIVKGDVKTGKWLFETKLMNVPYEKEELKSENESEEVHKGDVKTCTWLFETKALDTIRDETETVLQTCTVNQEDVQGKDVRMARFLFETEKLENITGEDESFKRVTDIDIQSGDVNRIKYIFENQSSDIMTSTSEEVMQMLKTTQSEDIQKGNVGNCKWLFENQSIDAIHDTQEEALETRTVMDVQGGNVDKGRFIFETYSLDKIQEVSSETETDITKLQKITREEEEKGDVRNYTMMFETQPLYAIQDKQGHYHEGDVIGSRWLFETKPLDSIRDTDEVYIIKSVTQEDVQKGDVTSAKWRFETQPLDKIAEDIKMSVKTVEDIQGGDVRMNKERFESDELSQKSVRTVNVSEIQKGDVRTAKWMFETQTMDKIRSQSEENLIETVMKEEVLKGDVRQSVWLFEQNPLDHIKEVDEDNTVVVQEEIPKADVKTTTWLFETTPFHDFNENSVEKSEILGKSIKGTLEELYSQKIVNSKGILIEADEIGDVRMAKYQLMNTDSPEIQREEIISGDLNNIMMNLLNRRETIERGVVVESEEKGNISTTVHQLFNQERGINVEKEEILRGDIQEAVNNLLKEGGSAKRGILLQEDEKGDVQMTIYSLLNKQEDISVDKEDIIKGNIRNALQRLSNPENQEQMRIKVDETEKGNVNFYSTCIESGALDYLKQLQVEPDETPPEKIEKEEIIRGDIKGTKLILGSSRAQIERTVVEEDIVCGDVRKSVKVFMSEPTHSLDGLQKEQIVRGDLKAAMNSLSQSVNQTVVVEKEEVVRGNIHETRRHLECAHRRPKEVEKTEIVHGNIKGALKSLEKSATSKVEDLVPGDIKGTLKSLEQAKQTVRAIEKEEIVKGNIHTAKQCLRDASNDRRTCQQEIDVQGNVRGTIELLLEPPASPRMTRRPSFEGDVKMSIKSLYETHEVHETGEEQTQPEKEEVIKGDVKGTIKSLLESAQRAAPKIRVGARRVKVPVKSPLRSQHGSPLSRSQQAQRNIQKIKTANSAKTESSTQDNQSLSTQTATNASESQTTQQSKTVMQHTTITQNHGIKTLETKFRNLNSSRKGMIRLDKTKVKTNVHTPTRTLSESELSLPPPPPPCDDQSSLTPASSINRLDLDLPPPPTPPPPPPVDSEPDHFPPPPQDFLPPPPSQHELDSMPYQTPHPSPAKATKMTVKKVKGPALHQVSKLEPTIQIQKIQQATSEKHTTTANKSVLEISKTQNELTVLSEIPKPPESPRPLKKVYVAPIRFTPPPSPPPFMRSTKFKTPLIQAEEKYRKQKQSKKSMAFGFTQDVAEKTVTNVKSDTLSSDLSKQAQISDTPSSKTLISAVYGKNLPESAVISATKQHIVSDQTSKVVSVQHQTTSISSTKQQTVTATKQQVTSASAKHSHSADNSASQIPEKVSDQPTKTVKGTQETNVKAAKSTSEDKNKNDNSVSQAPEKVANQPIKLEKLTPEINVKSGKKKKAKGTEKQVEVKETKQPDETKTENISQVKDVKVEVKEVTKLKVSSEQTHAQTDVKVKEDSQKAPAIKDNQPATPTSARKKKKKKSKAKDAAATTESTKSLSESSTQSQEMQTAHQEEQIQVHKEVIITESKVERKVHQSVQQQGTPSQKKKELTGSQQIQEKPKEEYRNVPVKSTEDSQRREHAQELISHITELEGASGKIDSKSVKTLLNTIPQWLIGPEENLYLEGTAVEHNVQKLTEIVSYVKKLAKAKLMGLEGIHTNLEKHECEPTCKKIIVGGATQRIHKISIGSLKVESQKKVVESKATSHESKMQELSVKSMRSPSPLLRMRSPSPTFITIESTRRTDSPQRITPSPILAHRPATPPTPPPRKSETPTTRINRATPSPTFSRAENLARLKDTTAKLSRGVTPPPVLLPMQKSEIVESPASFHRQIKIEAQAEGTSEVSDATIVTQEAQKADVKVTDKEEFFEEAHKAKVNKTYVRRDPIDIPERLGPDIEELKPENQENEKEDLPKVDLRESEMEYTETENTVIQEQEMPTFDIKAIKNVFEMVEQSPSFKGEKNKQEALESNLSENTRDNPTGFSEKSVTEHFSSLDEFGNKTIGSLSSTTVSQHSESTITHHAPFSYADVVKKKGGSEVTPSESPEEASTEELLRNFHKTWMESESVFKSLGYSVSEERTSHVVSHQTKTVVTDSNSPVGALHCVSEEGLADGSSNSGQKKIP</sequence>
<dbReference type="EMBL" id="FR904281">
    <property type="protein sequence ID" value="CDQ57205.1"/>
    <property type="molecule type" value="Genomic_DNA"/>
</dbReference>
<feature type="repeat" description="Xin" evidence="5">
    <location>
        <begin position="627"/>
        <end position="642"/>
    </location>
</feature>
<feature type="compositionally biased region" description="Pro residues" evidence="6">
    <location>
        <begin position="1934"/>
        <end position="1966"/>
    </location>
</feature>
<feature type="repeat" description="Xin" evidence="5">
    <location>
        <begin position="333"/>
        <end position="348"/>
    </location>
</feature>
<organism evidence="7 8">
    <name type="scientific">Oncorhynchus mykiss</name>
    <name type="common">Rainbow trout</name>
    <name type="synonym">Salmo gairdneri</name>
    <dbReference type="NCBI Taxonomy" id="8022"/>
    <lineage>
        <taxon>Eukaryota</taxon>
        <taxon>Metazoa</taxon>
        <taxon>Chordata</taxon>
        <taxon>Craniata</taxon>
        <taxon>Vertebrata</taxon>
        <taxon>Euteleostomi</taxon>
        <taxon>Actinopterygii</taxon>
        <taxon>Neopterygii</taxon>
        <taxon>Teleostei</taxon>
        <taxon>Protacanthopterygii</taxon>
        <taxon>Salmoniformes</taxon>
        <taxon>Salmonidae</taxon>
        <taxon>Salmoninae</taxon>
        <taxon>Oncorhynchus</taxon>
    </lineage>
</organism>
<feature type="region of interest" description="Disordered" evidence="6">
    <location>
        <begin position="2583"/>
        <end position="2666"/>
    </location>
</feature>
<feature type="compositionally biased region" description="Polar residues" evidence="6">
    <location>
        <begin position="2848"/>
        <end position="2869"/>
    </location>
</feature>
<feature type="region of interest" description="Disordered" evidence="6">
    <location>
        <begin position="1879"/>
        <end position="1998"/>
    </location>
</feature>
<feature type="repeat" description="Xin" evidence="5">
    <location>
        <begin position="829"/>
        <end position="844"/>
    </location>
</feature>
<feature type="repeat" description="Xin" evidence="5">
    <location>
        <begin position="1012"/>
        <end position="1027"/>
    </location>
</feature>
<feature type="region of interest" description="Disordered" evidence="6">
    <location>
        <begin position="2415"/>
        <end position="2462"/>
    </location>
</feature>
<feature type="region of interest" description="Disordered" evidence="6">
    <location>
        <begin position="1783"/>
        <end position="1865"/>
    </location>
</feature>
<feature type="compositionally biased region" description="Polar residues" evidence="6">
    <location>
        <begin position="2220"/>
        <end position="2233"/>
    </location>
</feature>
<accession>A0A060VY04</accession>
<gene>
    <name evidence="7" type="ORF">GSONMT00069628001</name>
</gene>
<reference evidence="7" key="1">
    <citation type="journal article" date="2014" name="Nat. Commun.">
        <title>The rainbow trout genome provides novel insights into evolution after whole-genome duplication in vertebrates.</title>
        <authorList>
            <person name="Berthelot C."/>
            <person name="Brunet F."/>
            <person name="Chalopin D."/>
            <person name="Juanchich A."/>
            <person name="Bernard M."/>
            <person name="Noel B."/>
            <person name="Bento P."/>
            <person name="Da Silva C."/>
            <person name="Labadie K."/>
            <person name="Alberti A."/>
            <person name="Aury J.M."/>
            <person name="Louis A."/>
            <person name="Dehais P."/>
            <person name="Bardou P."/>
            <person name="Montfort J."/>
            <person name="Klopp C."/>
            <person name="Cabau C."/>
            <person name="Gaspin C."/>
            <person name="Thorgaard G.H."/>
            <person name="Boussaha M."/>
            <person name="Quillet E."/>
            <person name="Guyomard R."/>
            <person name="Galiana D."/>
            <person name="Bobe J."/>
            <person name="Volff J.N."/>
            <person name="Genet C."/>
            <person name="Wincker P."/>
            <person name="Jaillon O."/>
            <person name="Roest Crollius H."/>
            <person name="Guiguen Y."/>
        </authorList>
    </citation>
    <scope>NUCLEOTIDE SEQUENCE [LARGE SCALE GENOMIC DNA]</scope>
</reference>
<feature type="compositionally biased region" description="Basic and acidic residues" evidence="6">
    <location>
        <begin position="2441"/>
        <end position="2462"/>
    </location>
</feature>
<dbReference type="PROSITE" id="PS51389">
    <property type="entry name" value="XIN"/>
    <property type="match status" value="20"/>
</dbReference>
<feature type="repeat" description="Xin" evidence="5">
    <location>
        <begin position="521"/>
        <end position="536"/>
    </location>
</feature>
<evidence type="ECO:0000256" key="1">
    <source>
        <dbReference type="ARBA" id="ARBA00004282"/>
    </source>
</evidence>
<feature type="compositionally biased region" description="Low complexity" evidence="6">
    <location>
        <begin position="2178"/>
        <end position="2199"/>
    </location>
</feature>
<feature type="repeat" description="Xin" evidence="5">
    <location>
        <begin position="753"/>
        <end position="768"/>
    </location>
</feature>
<evidence type="ECO:0000256" key="4">
    <source>
        <dbReference type="ARBA" id="ARBA00023203"/>
    </source>
</evidence>
<dbReference type="Proteomes" id="UP000193380">
    <property type="component" value="Unassembled WGS sequence"/>
</dbReference>
<feature type="compositionally biased region" description="Low complexity" evidence="6">
    <location>
        <begin position="1896"/>
        <end position="1907"/>
    </location>
</feature>
<feature type="compositionally biased region" description="Basic and acidic residues" evidence="6">
    <location>
        <begin position="2309"/>
        <end position="2320"/>
    </location>
</feature>
<dbReference type="PaxDb" id="8022-A0A060VY04"/>
<dbReference type="GO" id="GO:0005925">
    <property type="term" value="C:focal adhesion"/>
    <property type="evidence" value="ECO:0007669"/>
    <property type="project" value="TreeGrafter"/>
</dbReference>
<dbReference type="GO" id="GO:0001725">
    <property type="term" value="C:stress fiber"/>
    <property type="evidence" value="ECO:0007669"/>
    <property type="project" value="TreeGrafter"/>
</dbReference>
<feature type="region of interest" description="Disordered" evidence="6">
    <location>
        <begin position="2769"/>
        <end position="2794"/>
    </location>
</feature>
<evidence type="ECO:0000256" key="5">
    <source>
        <dbReference type="PROSITE-ProRule" id="PRU00721"/>
    </source>
</evidence>
<keyword evidence="3" id="KW-0965">Cell junction</keyword>
<keyword evidence="4 5" id="KW-0009">Actin-binding</keyword>
<dbReference type="GO" id="GO:0051015">
    <property type="term" value="F:actin filament binding"/>
    <property type="evidence" value="ECO:0007669"/>
    <property type="project" value="TreeGrafter"/>
</dbReference>
<feature type="repeat" description="Xin" evidence="5">
    <location>
        <begin position="483"/>
        <end position="498"/>
    </location>
</feature>
<feature type="repeat" description="Xin" evidence="5">
    <location>
        <begin position="370"/>
        <end position="385"/>
    </location>
</feature>
<evidence type="ECO:0000256" key="2">
    <source>
        <dbReference type="ARBA" id="ARBA00022737"/>
    </source>
</evidence>
<feature type="compositionally biased region" description="Basic residues" evidence="6">
    <location>
        <begin position="2357"/>
        <end position="2366"/>
    </location>
</feature>
<keyword evidence="2" id="KW-0677">Repeat</keyword>
<feature type="repeat" description="Xin" evidence="5">
    <location>
        <begin position="668"/>
        <end position="683"/>
    </location>
</feature>
<reference evidence="7" key="2">
    <citation type="submission" date="2014-03" db="EMBL/GenBank/DDBJ databases">
        <authorList>
            <person name="Genoscope - CEA"/>
        </authorList>
    </citation>
    <scope>NUCLEOTIDE SEQUENCE</scope>
</reference>
<evidence type="ECO:0000313" key="8">
    <source>
        <dbReference type="Proteomes" id="UP000193380"/>
    </source>
</evidence>
<comment type="domain">
    <text evidence="5">Xin repeats bind F-actin.</text>
</comment>
<dbReference type="InterPro" id="IPR012510">
    <property type="entry name" value="Actin-binding_Xin_repeat"/>
</dbReference>
<feature type="compositionally biased region" description="Polar residues" evidence="6">
    <location>
        <begin position="1917"/>
        <end position="1928"/>
    </location>
</feature>
<comment type="subcellular location">
    <subcellularLocation>
        <location evidence="1">Cell junction</location>
    </subcellularLocation>
</comment>
<feature type="compositionally biased region" description="Polar residues" evidence="6">
    <location>
        <begin position="2418"/>
        <end position="2427"/>
    </location>
</feature>
<evidence type="ECO:0000256" key="3">
    <source>
        <dbReference type="ARBA" id="ARBA00022949"/>
    </source>
</evidence>
<feature type="compositionally biased region" description="Basic and acidic residues" evidence="6">
    <location>
        <begin position="2583"/>
        <end position="2592"/>
    </location>
</feature>
<feature type="repeat" description="Xin" evidence="5">
    <location>
        <begin position="295"/>
        <end position="310"/>
    </location>
</feature>
<dbReference type="PANTHER" id="PTHR22591:SF3">
    <property type="entry name" value="XIN ACTIN-BINDING REPEAT-CONTAINING 2B"/>
    <property type="match status" value="1"/>
</dbReference>
<feature type="repeat" description="Xin" evidence="5">
    <location>
        <begin position="1081"/>
        <end position="1096"/>
    </location>
</feature>
<feature type="repeat" description="Xin" evidence="5">
    <location>
        <begin position="1182"/>
        <end position="1197"/>
    </location>
</feature>
<feature type="repeat" description="Xin" evidence="5">
    <location>
        <begin position="1219"/>
        <end position="1234"/>
    </location>
</feature>
<dbReference type="GO" id="GO:0007015">
    <property type="term" value="P:actin filament organization"/>
    <property type="evidence" value="ECO:0007669"/>
    <property type="project" value="TreeGrafter"/>
</dbReference>
<feature type="compositionally biased region" description="Basic and acidic residues" evidence="6">
    <location>
        <begin position="2283"/>
        <end position="2302"/>
    </location>
</feature>
<feature type="repeat" description="Xin" evidence="5">
    <location>
        <begin position="864"/>
        <end position="879"/>
    </location>
</feature>
<name>A0A060VY04_ONCMY</name>
<feature type="repeat" description="Xin" evidence="5">
    <location>
        <begin position="1254"/>
        <end position="1269"/>
    </location>
</feature>
<feature type="compositionally biased region" description="Low complexity" evidence="6">
    <location>
        <begin position="2370"/>
        <end position="2393"/>
    </location>
</feature>
<dbReference type="Pfam" id="PF08043">
    <property type="entry name" value="Xin"/>
    <property type="match status" value="11"/>
</dbReference>
<dbReference type="InterPro" id="IPR030072">
    <property type="entry name" value="XIRP1/XIRP2"/>
</dbReference>